<protein>
    <recommendedName>
        <fullName evidence="6">RNA methyltransferase</fullName>
        <ecNumber evidence="6">2.1.1.-</ecNumber>
    </recommendedName>
</protein>
<evidence type="ECO:0000256" key="3">
    <source>
        <dbReference type="ARBA" id="ARBA00022679"/>
    </source>
</evidence>
<dbReference type="EMBL" id="DF238831">
    <property type="protein sequence ID" value="GAC99558.1"/>
    <property type="molecule type" value="Genomic_DNA"/>
</dbReference>
<dbReference type="GO" id="GO:0040031">
    <property type="term" value="P:snRNA modification"/>
    <property type="evidence" value="ECO:0007669"/>
    <property type="project" value="TreeGrafter"/>
</dbReference>
<dbReference type="GO" id="GO:0008171">
    <property type="term" value="F:O-methyltransferase activity"/>
    <property type="evidence" value="ECO:0007669"/>
    <property type="project" value="UniProtKB-UniRule"/>
</dbReference>
<dbReference type="Proteomes" id="UP000014071">
    <property type="component" value="Unassembled WGS sequence"/>
</dbReference>
<dbReference type="InterPro" id="IPR029063">
    <property type="entry name" value="SAM-dependent_MTases_sf"/>
</dbReference>
<dbReference type="PANTHER" id="PTHR12315">
    <property type="entry name" value="BICOID-INTERACTING PROTEIN RELATED"/>
    <property type="match status" value="1"/>
</dbReference>
<dbReference type="SUPFAM" id="SSF53335">
    <property type="entry name" value="S-adenosyl-L-methionine-dependent methyltransferases"/>
    <property type="match status" value="1"/>
</dbReference>
<accession>R9PDV0</accession>
<dbReference type="GeneID" id="24112424"/>
<organism evidence="9 10">
    <name type="scientific">Pseudozyma hubeiensis (strain SY62)</name>
    <name type="common">Yeast</name>
    <dbReference type="NCBI Taxonomy" id="1305764"/>
    <lineage>
        <taxon>Eukaryota</taxon>
        <taxon>Fungi</taxon>
        <taxon>Dikarya</taxon>
        <taxon>Basidiomycota</taxon>
        <taxon>Ustilaginomycotina</taxon>
        <taxon>Ustilaginomycetes</taxon>
        <taxon>Ustilaginales</taxon>
        <taxon>Ustilaginaceae</taxon>
        <taxon>Pseudozyma</taxon>
    </lineage>
</organism>
<dbReference type="GO" id="GO:0017069">
    <property type="term" value="F:snRNA binding"/>
    <property type="evidence" value="ECO:0007669"/>
    <property type="project" value="TreeGrafter"/>
</dbReference>
<dbReference type="RefSeq" id="XP_012193145.1">
    <property type="nucleotide sequence ID" value="XM_012337755.1"/>
</dbReference>
<feature type="region of interest" description="Disordered" evidence="7">
    <location>
        <begin position="210"/>
        <end position="230"/>
    </location>
</feature>
<dbReference type="PANTHER" id="PTHR12315:SF0">
    <property type="entry name" value="7SK SNRNA METHYLPHOSPHATE CAPPING ENZYME"/>
    <property type="match status" value="1"/>
</dbReference>
<evidence type="ECO:0000313" key="10">
    <source>
        <dbReference type="Proteomes" id="UP000014071"/>
    </source>
</evidence>
<feature type="compositionally biased region" description="Basic and acidic residues" evidence="7">
    <location>
        <begin position="1"/>
        <end position="12"/>
    </location>
</feature>
<dbReference type="GO" id="GO:0008173">
    <property type="term" value="F:RNA methyltransferase activity"/>
    <property type="evidence" value="ECO:0007669"/>
    <property type="project" value="UniProtKB-UniRule"/>
</dbReference>
<sequence>MQSSHADVEHGIRQPSKRRRLVETHNKPVYGNFQRYYHIRNPADLDSKDGPSSSIHPALAIDSRVTAILQFLRRHYEHGDPPQERLKVLDLGCNSGKLTIELAQTLPRLLRECSSQSPRGRGCVNAAPVQVQILGVDIDASLVKQARTAAAVARSQHRPEQGESVQEKRDELVDSHDSLPPDCVHFPSVFPSLYGCIPSFAEGEVQSRHAMRRQEGTHSGSIARSSEDVLTRDDAQRCPKDDDQLCPPNLHFVALDWADPEARHETLNRGVVDTKTLGEMEKGGLDMMLALSITKWIHIQKGDPGLMLFFARIADTLKPGGLLFLEPQEWISYHSAKTLDHTIRGKIKRLQLRPGGDFEWWLSTFGLQFEIEIGQGKGFGFSRSLQMFRKASVETDEVLEASCLVEKLLKDSERSGEPKRPIELIPWVARCASSSRVGASALSTSM</sequence>
<keyword evidence="4 5" id="KW-0949">S-adenosyl-L-methionine</keyword>
<evidence type="ECO:0000313" key="9">
    <source>
        <dbReference type="EMBL" id="GAC99558.1"/>
    </source>
</evidence>
<dbReference type="Gene3D" id="3.40.50.150">
    <property type="entry name" value="Vaccinia Virus protein VP39"/>
    <property type="match status" value="1"/>
</dbReference>
<feature type="domain" description="Bin3-type SAM" evidence="8">
    <location>
        <begin position="66"/>
        <end position="393"/>
    </location>
</feature>
<evidence type="ECO:0000256" key="7">
    <source>
        <dbReference type="SAM" id="MobiDB-lite"/>
    </source>
</evidence>
<dbReference type="STRING" id="1305764.R9PDV0"/>
<dbReference type="InterPro" id="IPR024160">
    <property type="entry name" value="BIN3_SAM-bd_dom"/>
</dbReference>
<keyword evidence="2 6" id="KW-0489">Methyltransferase</keyword>
<dbReference type="GO" id="GO:0032259">
    <property type="term" value="P:methylation"/>
    <property type="evidence" value="ECO:0007669"/>
    <property type="project" value="UniProtKB-KW"/>
</dbReference>
<name>R9PDV0_PSEHS</name>
<reference evidence="10" key="1">
    <citation type="journal article" date="2013" name="Genome Announc.">
        <title>Draft genome sequence of the basidiomycetous yeast-like fungus Pseudozyma hubeiensis SY62, which produces an abundant amount of the biosurfactant mannosylerythritol lipids.</title>
        <authorList>
            <person name="Konishi M."/>
            <person name="Hatada Y."/>
            <person name="Horiuchi J."/>
        </authorList>
    </citation>
    <scope>NUCLEOTIDE SEQUENCE [LARGE SCALE GENOMIC DNA]</scope>
    <source>
        <strain evidence="10">SY62</strain>
    </source>
</reference>
<gene>
    <name evidence="9" type="ORF">PHSY_007160</name>
</gene>
<dbReference type="OrthoDB" id="540004at2759"/>
<dbReference type="Pfam" id="PF06859">
    <property type="entry name" value="Bin3"/>
    <property type="match status" value="1"/>
</dbReference>
<keyword evidence="3 6" id="KW-0808">Transferase</keyword>
<dbReference type="CDD" id="cd02440">
    <property type="entry name" value="AdoMet_MTases"/>
    <property type="match status" value="1"/>
</dbReference>
<evidence type="ECO:0000259" key="8">
    <source>
        <dbReference type="PROSITE" id="PS51515"/>
    </source>
</evidence>
<dbReference type="AlphaFoldDB" id="R9PDV0"/>
<evidence type="ECO:0000256" key="5">
    <source>
        <dbReference type="PROSITE-ProRule" id="PRU00848"/>
    </source>
</evidence>
<feature type="compositionally biased region" description="Basic and acidic residues" evidence="7">
    <location>
        <begin position="157"/>
        <end position="175"/>
    </location>
</feature>
<dbReference type="InterPro" id="IPR010675">
    <property type="entry name" value="Bin3_C"/>
</dbReference>
<feature type="region of interest" description="Disordered" evidence="7">
    <location>
        <begin position="1"/>
        <end position="25"/>
    </location>
</feature>
<feature type="region of interest" description="Disordered" evidence="7">
    <location>
        <begin position="152"/>
        <end position="175"/>
    </location>
</feature>
<comment type="similarity">
    <text evidence="1 6">Belongs to the methyltransferase superfamily.</text>
</comment>
<evidence type="ECO:0000256" key="1">
    <source>
        <dbReference type="ARBA" id="ARBA00008361"/>
    </source>
</evidence>
<proteinExistence type="inferred from homology"/>
<dbReference type="HOGENOM" id="CLU_004729_1_0_1"/>
<keyword evidence="10" id="KW-1185">Reference proteome</keyword>
<evidence type="ECO:0000256" key="2">
    <source>
        <dbReference type="ARBA" id="ARBA00022603"/>
    </source>
</evidence>
<evidence type="ECO:0000256" key="4">
    <source>
        <dbReference type="ARBA" id="ARBA00022691"/>
    </source>
</evidence>
<dbReference type="PROSITE" id="PS51515">
    <property type="entry name" value="BIN3_SAM"/>
    <property type="match status" value="1"/>
</dbReference>
<dbReference type="eggNOG" id="KOG2899">
    <property type="taxonomic scope" value="Eukaryota"/>
</dbReference>
<dbReference type="InterPro" id="IPR039772">
    <property type="entry name" value="Bin3-like"/>
</dbReference>
<dbReference type="EC" id="2.1.1.-" evidence="6"/>
<evidence type="ECO:0000256" key="6">
    <source>
        <dbReference type="RuleBase" id="RU367087"/>
    </source>
</evidence>